<dbReference type="AlphaFoldDB" id="K1WAH8"/>
<dbReference type="Pfam" id="PF02843">
    <property type="entry name" value="GARS_C"/>
    <property type="match status" value="1"/>
</dbReference>
<dbReference type="PANTHER" id="PTHR43472:SF1">
    <property type="entry name" value="PHOSPHORIBOSYLAMINE--GLYCINE LIGASE, CHLOROPLASTIC"/>
    <property type="match status" value="1"/>
</dbReference>
<proteinExistence type="inferred from homology"/>
<dbReference type="GO" id="GO:0004637">
    <property type="term" value="F:phosphoribosylamine-glycine ligase activity"/>
    <property type="evidence" value="ECO:0007669"/>
    <property type="project" value="InterPro"/>
</dbReference>
<dbReference type="STRING" id="1072389.K1WAH8"/>
<sequence>MVRKPCVAVTYSLNTEFWTGQIFFYDSKYKMSGLMNILLIGRGGRESALALSSPSLLRLEGFSWLQVTGAQQQASIDKVSDIDGTSEDGFPGLVQRARDMSIDLDQSSAVVIVSAGGYPGKYAGDDKINMGHRHSVKENGDLVTAGGRVIAVSAACLAYQGVASIKFKNMHYRKDIAYRSGRENPDFVTAVFGESTGKQMFV</sequence>
<dbReference type="InterPro" id="IPR020560">
    <property type="entry name" value="PRibGlycinamide_synth_C-dom"/>
</dbReference>
<gene>
    <name evidence="6" type="ORF">MBM_07505</name>
</gene>
<dbReference type="Proteomes" id="UP000006753">
    <property type="component" value="Unassembled WGS sequence"/>
</dbReference>
<dbReference type="KEGG" id="mbe:MBM_07505"/>
<dbReference type="HOGENOM" id="CLU_1354882_0_0_1"/>
<organism evidence="6 7">
    <name type="scientific">Marssonina brunnea f. sp. multigermtubi (strain MB_m1)</name>
    <name type="common">Marssonina leaf spot fungus</name>
    <dbReference type="NCBI Taxonomy" id="1072389"/>
    <lineage>
        <taxon>Eukaryota</taxon>
        <taxon>Fungi</taxon>
        <taxon>Dikarya</taxon>
        <taxon>Ascomycota</taxon>
        <taxon>Pezizomycotina</taxon>
        <taxon>Leotiomycetes</taxon>
        <taxon>Helotiales</taxon>
        <taxon>Drepanopezizaceae</taxon>
        <taxon>Drepanopeziza</taxon>
    </lineage>
</organism>
<dbReference type="InterPro" id="IPR037123">
    <property type="entry name" value="PRibGlycinamide_synth_C_sf"/>
</dbReference>
<comment type="similarity">
    <text evidence="1">Belongs to the GARS family.</text>
</comment>
<dbReference type="InterPro" id="IPR011054">
    <property type="entry name" value="Rudment_hybrid_motif"/>
</dbReference>
<accession>K1WAH8</accession>
<comment type="catalytic activity">
    <reaction evidence="4">
        <text>2-formamido-N(1)-(5-O-phospho-beta-D-ribosyl)acetamidine + ATP = 5-amino-1-(5-phospho-beta-D-ribosyl)imidazole + ADP + phosphate + H(+)</text>
        <dbReference type="Rhea" id="RHEA:23032"/>
        <dbReference type="ChEBI" id="CHEBI:15378"/>
        <dbReference type="ChEBI" id="CHEBI:30616"/>
        <dbReference type="ChEBI" id="CHEBI:43474"/>
        <dbReference type="ChEBI" id="CHEBI:137981"/>
        <dbReference type="ChEBI" id="CHEBI:147287"/>
        <dbReference type="ChEBI" id="CHEBI:456216"/>
        <dbReference type="EC" id="6.3.3.1"/>
    </reaction>
</comment>
<dbReference type="EMBL" id="JH921446">
    <property type="protein sequence ID" value="EKD14275.1"/>
    <property type="molecule type" value="Genomic_DNA"/>
</dbReference>
<feature type="domain" description="Phosphoribosylglycinamide synthetase C-domain" evidence="5">
    <location>
        <begin position="107"/>
        <end position="181"/>
    </location>
</feature>
<dbReference type="SMART" id="SM01210">
    <property type="entry name" value="GARS_C"/>
    <property type="match status" value="1"/>
</dbReference>
<dbReference type="SUPFAM" id="SSF51246">
    <property type="entry name" value="Rudiment single hybrid motif"/>
    <property type="match status" value="1"/>
</dbReference>
<evidence type="ECO:0000313" key="6">
    <source>
        <dbReference type="EMBL" id="EKD14275.1"/>
    </source>
</evidence>
<dbReference type="Gene3D" id="3.90.600.10">
    <property type="entry name" value="Phosphoribosylglycinamide synthetase, C-terminal domain"/>
    <property type="match status" value="1"/>
</dbReference>
<dbReference type="GO" id="GO:0004641">
    <property type="term" value="F:phosphoribosylformylglycinamidine cyclo-ligase activity"/>
    <property type="evidence" value="ECO:0007669"/>
    <property type="project" value="UniProtKB-EC"/>
</dbReference>
<dbReference type="OrthoDB" id="2018833at2759"/>
<name>K1WAH8_MARBU</name>
<evidence type="ECO:0000256" key="2">
    <source>
        <dbReference type="ARBA" id="ARBA00042242"/>
    </source>
</evidence>
<reference evidence="6 7" key="1">
    <citation type="journal article" date="2012" name="BMC Genomics">
        <title>Sequencing the genome of Marssonina brunnea reveals fungus-poplar co-evolution.</title>
        <authorList>
            <person name="Zhu S."/>
            <person name="Cao Y.-Z."/>
            <person name="Jiang C."/>
            <person name="Tan B.-Y."/>
            <person name="Wang Z."/>
            <person name="Feng S."/>
            <person name="Zhang L."/>
            <person name="Su X.-H."/>
            <person name="Brejova B."/>
            <person name="Vinar T."/>
            <person name="Xu M."/>
            <person name="Wang M.-X."/>
            <person name="Zhang S.-G."/>
            <person name="Huang M.-R."/>
            <person name="Wu R."/>
            <person name="Zhou Y."/>
        </authorList>
    </citation>
    <scope>NUCLEOTIDE SEQUENCE [LARGE SCALE GENOMIC DNA]</scope>
    <source>
        <strain evidence="6 7">MB_m1</strain>
    </source>
</reference>
<dbReference type="GO" id="GO:0009113">
    <property type="term" value="P:purine nucleobase biosynthetic process"/>
    <property type="evidence" value="ECO:0007669"/>
    <property type="project" value="InterPro"/>
</dbReference>
<dbReference type="InterPro" id="IPR000115">
    <property type="entry name" value="PRibGlycinamide_synth"/>
</dbReference>
<dbReference type="InParanoid" id="K1WAH8"/>
<evidence type="ECO:0000256" key="1">
    <source>
        <dbReference type="ARBA" id="ARBA00038345"/>
    </source>
</evidence>
<evidence type="ECO:0000256" key="3">
    <source>
        <dbReference type="ARBA" id="ARBA00042864"/>
    </source>
</evidence>
<protein>
    <recommendedName>
        <fullName evidence="2">Glycinamide ribonucleotide synthetase</fullName>
    </recommendedName>
    <alternativeName>
        <fullName evidence="3">Phosphoribosylglycinamide synthetase</fullName>
    </alternativeName>
</protein>
<keyword evidence="7" id="KW-1185">Reference proteome</keyword>
<evidence type="ECO:0000256" key="4">
    <source>
        <dbReference type="ARBA" id="ARBA00049057"/>
    </source>
</evidence>
<evidence type="ECO:0000259" key="5">
    <source>
        <dbReference type="SMART" id="SM01210"/>
    </source>
</evidence>
<evidence type="ECO:0000313" key="7">
    <source>
        <dbReference type="Proteomes" id="UP000006753"/>
    </source>
</evidence>
<dbReference type="PANTHER" id="PTHR43472">
    <property type="entry name" value="PHOSPHORIBOSYLAMINE--GLYCINE LIGASE"/>
    <property type="match status" value="1"/>
</dbReference>